<feature type="compositionally biased region" description="Polar residues" evidence="1">
    <location>
        <begin position="55"/>
        <end position="71"/>
    </location>
</feature>
<organism evidence="2 3">
    <name type="scientific">Amanita muscaria (strain Koide BX008)</name>
    <dbReference type="NCBI Taxonomy" id="946122"/>
    <lineage>
        <taxon>Eukaryota</taxon>
        <taxon>Fungi</taxon>
        <taxon>Dikarya</taxon>
        <taxon>Basidiomycota</taxon>
        <taxon>Agaricomycotina</taxon>
        <taxon>Agaricomycetes</taxon>
        <taxon>Agaricomycetidae</taxon>
        <taxon>Agaricales</taxon>
        <taxon>Pluteineae</taxon>
        <taxon>Amanitaceae</taxon>
        <taxon>Amanita</taxon>
    </lineage>
</organism>
<dbReference type="HOGENOM" id="CLU_2526958_0_0_1"/>
<evidence type="ECO:0000256" key="1">
    <source>
        <dbReference type="SAM" id="MobiDB-lite"/>
    </source>
</evidence>
<dbReference type="AlphaFoldDB" id="A0A0C2S3Y4"/>
<dbReference type="Proteomes" id="UP000054549">
    <property type="component" value="Unassembled WGS sequence"/>
</dbReference>
<name>A0A0C2S3Y4_AMAMK</name>
<reference evidence="2 3" key="1">
    <citation type="submission" date="2014-04" db="EMBL/GenBank/DDBJ databases">
        <title>Evolutionary Origins and Diversification of the Mycorrhizal Mutualists.</title>
        <authorList>
            <consortium name="DOE Joint Genome Institute"/>
            <consortium name="Mycorrhizal Genomics Consortium"/>
            <person name="Kohler A."/>
            <person name="Kuo A."/>
            <person name="Nagy L.G."/>
            <person name="Floudas D."/>
            <person name="Copeland A."/>
            <person name="Barry K.W."/>
            <person name="Cichocki N."/>
            <person name="Veneault-Fourrey C."/>
            <person name="LaButti K."/>
            <person name="Lindquist E.A."/>
            <person name="Lipzen A."/>
            <person name="Lundell T."/>
            <person name="Morin E."/>
            <person name="Murat C."/>
            <person name="Riley R."/>
            <person name="Ohm R."/>
            <person name="Sun H."/>
            <person name="Tunlid A."/>
            <person name="Henrissat B."/>
            <person name="Grigoriev I.V."/>
            <person name="Hibbett D.S."/>
            <person name="Martin F."/>
        </authorList>
    </citation>
    <scope>NUCLEOTIDE SEQUENCE [LARGE SCALE GENOMIC DNA]</scope>
    <source>
        <strain evidence="2 3">Koide BX008</strain>
    </source>
</reference>
<protein>
    <submittedName>
        <fullName evidence="2">Uncharacterized protein</fullName>
    </submittedName>
</protein>
<keyword evidence="3" id="KW-1185">Reference proteome</keyword>
<dbReference type="EMBL" id="KN818372">
    <property type="protein sequence ID" value="KIL57395.1"/>
    <property type="molecule type" value="Genomic_DNA"/>
</dbReference>
<gene>
    <name evidence="2" type="ORF">M378DRAFT_171829</name>
</gene>
<accession>A0A0C2S3Y4</accession>
<feature type="region of interest" description="Disordered" evidence="1">
    <location>
        <begin position="55"/>
        <end position="84"/>
    </location>
</feature>
<sequence length="84" mass="9960">MGHFDDQWKEILLREQSRIWNLSSRQDRIQALLRRSTQRSTQRACADKRQYTTNAHPRIPSFNTSRNQSQPLLPCSMGTHRGFF</sequence>
<evidence type="ECO:0000313" key="3">
    <source>
        <dbReference type="Proteomes" id="UP000054549"/>
    </source>
</evidence>
<evidence type="ECO:0000313" key="2">
    <source>
        <dbReference type="EMBL" id="KIL57395.1"/>
    </source>
</evidence>
<dbReference type="InParanoid" id="A0A0C2S3Y4"/>
<proteinExistence type="predicted"/>